<evidence type="ECO:0000313" key="7">
    <source>
        <dbReference type="EMBL" id="QSO49068.1"/>
    </source>
</evidence>
<keyword evidence="1" id="KW-0678">Repressor</keyword>
<dbReference type="PROSITE" id="PS50977">
    <property type="entry name" value="HTH_TETR_2"/>
    <property type="match status" value="1"/>
</dbReference>
<dbReference type="InterPro" id="IPR009057">
    <property type="entry name" value="Homeodomain-like_sf"/>
</dbReference>
<dbReference type="RefSeq" id="WP_206658382.1">
    <property type="nucleotide sequence ID" value="NZ_CP071182.1"/>
</dbReference>
<evidence type="ECO:0000259" key="6">
    <source>
        <dbReference type="PROSITE" id="PS50977"/>
    </source>
</evidence>
<dbReference type="SUPFAM" id="SSF46689">
    <property type="entry name" value="Homeodomain-like"/>
    <property type="match status" value="1"/>
</dbReference>
<dbReference type="AlphaFoldDB" id="A0A9X7Z921"/>
<organism evidence="7 8">
    <name type="scientific">Alicyclobacillus mengziensis</name>
    <dbReference type="NCBI Taxonomy" id="2931921"/>
    <lineage>
        <taxon>Bacteria</taxon>
        <taxon>Bacillati</taxon>
        <taxon>Bacillota</taxon>
        <taxon>Bacilli</taxon>
        <taxon>Bacillales</taxon>
        <taxon>Alicyclobacillaceae</taxon>
        <taxon>Alicyclobacillus</taxon>
    </lineage>
</organism>
<dbReference type="Pfam" id="PF00440">
    <property type="entry name" value="TetR_N"/>
    <property type="match status" value="1"/>
</dbReference>
<feature type="domain" description="HTH tetR-type" evidence="6">
    <location>
        <begin position="19"/>
        <end position="79"/>
    </location>
</feature>
<dbReference type="PRINTS" id="PR00455">
    <property type="entry name" value="HTHTETR"/>
</dbReference>
<evidence type="ECO:0000256" key="5">
    <source>
        <dbReference type="PROSITE-ProRule" id="PRU00335"/>
    </source>
</evidence>
<dbReference type="SUPFAM" id="SSF48498">
    <property type="entry name" value="Tetracyclin repressor-like, C-terminal domain"/>
    <property type="match status" value="1"/>
</dbReference>
<keyword evidence="8" id="KW-1185">Reference proteome</keyword>
<evidence type="ECO:0000256" key="2">
    <source>
        <dbReference type="ARBA" id="ARBA00023015"/>
    </source>
</evidence>
<dbReference type="PANTHER" id="PTHR30055">
    <property type="entry name" value="HTH-TYPE TRANSCRIPTIONAL REGULATOR RUTR"/>
    <property type="match status" value="1"/>
</dbReference>
<proteinExistence type="predicted"/>
<sequence>MNKTRRRPPGRPRMEAGATPVAETIMRTATRLFMEFGYEGVSVEQVAELCGVTKATVYYHYDNKASLFTKSVIDLMNRIRQHTVNVLSESTSLRDKLTRVAELRLSVPYAVHDFDGLMGEATGVLTAAQLESMKEAEQQIVQVIANEFERAVATGEIEEIRPEIAAHIYLALLMVGKARSSDGDRLFASPREAAEELVATFWEGIASKQKS</sequence>
<evidence type="ECO:0000313" key="8">
    <source>
        <dbReference type="Proteomes" id="UP000663505"/>
    </source>
</evidence>
<gene>
    <name evidence="7" type="ORF">JZ786_09140</name>
</gene>
<dbReference type="Gene3D" id="1.10.357.10">
    <property type="entry name" value="Tetracycline Repressor, domain 2"/>
    <property type="match status" value="1"/>
</dbReference>
<evidence type="ECO:0000256" key="4">
    <source>
        <dbReference type="ARBA" id="ARBA00023163"/>
    </source>
</evidence>
<evidence type="ECO:0000256" key="1">
    <source>
        <dbReference type="ARBA" id="ARBA00022491"/>
    </source>
</evidence>
<dbReference type="GO" id="GO:0003700">
    <property type="term" value="F:DNA-binding transcription factor activity"/>
    <property type="evidence" value="ECO:0007669"/>
    <property type="project" value="TreeGrafter"/>
</dbReference>
<feature type="DNA-binding region" description="H-T-H motif" evidence="5">
    <location>
        <begin position="42"/>
        <end position="61"/>
    </location>
</feature>
<dbReference type="Gene3D" id="1.10.10.60">
    <property type="entry name" value="Homeodomain-like"/>
    <property type="match status" value="1"/>
</dbReference>
<dbReference type="InterPro" id="IPR050109">
    <property type="entry name" value="HTH-type_TetR-like_transc_reg"/>
</dbReference>
<dbReference type="GO" id="GO:0000976">
    <property type="term" value="F:transcription cis-regulatory region binding"/>
    <property type="evidence" value="ECO:0007669"/>
    <property type="project" value="TreeGrafter"/>
</dbReference>
<evidence type="ECO:0000256" key="3">
    <source>
        <dbReference type="ARBA" id="ARBA00023125"/>
    </source>
</evidence>
<dbReference type="InterPro" id="IPR036271">
    <property type="entry name" value="Tet_transcr_reg_TetR-rel_C_sf"/>
</dbReference>
<dbReference type="EMBL" id="CP071182">
    <property type="protein sequence ID" value="QSO49068.1"/>
    <property type="molecule type" value="Genomic_DNA"/>
</dbReference>
<keyword evidence="4" id="KW-0804">Transcription</keyword>
<dbReference type="KEGG" id="afx:JZ786_09140"/>
<keyword evidence="2" id="KW-0805">Transcription regulation</keyword>
<accession>A0A9X7Z921</accession>
<protein>
    <submittedName>
        <fullName evidence="7">TetR/AcrR family transcriptional regulator</fullName>
    </submittedName>
</protein>
<dbReference type="PANTHER" id="PTHR30055:SF175">
    <property type="entry name" value="HTH-TYPE TRANSCRIPTIONAL REPRESSOR KSTR2"/>
    <property type="match status" value="1"/>
</dbReference>
<dbReference type="InterPro" id="IPR001647">
    <property type="entry name" value="HTH_TetR"/>
</dbReference>
<dbReference type="Proteomes" id="UP000663505">
    <property type="component" value="Chromosome"/>
</dbReference>
<keyword evidence="3 5" id="KW-0238">DNA-binding</keyword>
<name>A0A9X7Z921_9BACL</name>
<reference evidence="7 8" key="1">
    <citation type="submission" date="2021-02" db="EMBL/GenBank/DDBJ databases">
        <title>Alicyclobacillus curvatus sp. nov. and Alicyclobacillus mengziensis sp. nov., two acidophilic bacteria isolated from acid mine drainage.</title>
        <authorList>
            <person name="Huang Y."/>
        </authorList>
    </citation>
    <scope>NUCLEOTIDE SEQUENCE [LARGE SCALE GENOMIC DNA]</scope>
    <source>
        <strain evidence="7 8">S30H14</strain>
    </source>
</reference>